<evidence type="ECO:0000313" key="3">
    <source>
        <dbReference type="Proteomes" id="UP001416858"/>
    </source>
</evidence>
<evidence type="ECO:0008006" key="4">
    <source>
        <dbReference type="Google" id="ProtNLM"/>
    </source>
</evidence>
<reference evidence="2 3" key="1">
    <citation type="submission" date="2024-02" db="EMBL/GenBank/DDBJ databases">
        <title>Rhodopirellula caenicola NBRC 110016.</title>
        <authorList>
            <person name="Ichikawa N."/>
            <person name="Katano-Makiyama Y."/>
            <person name="Hidaka K."/>
        </authorList>
    </citation>
    <scope>NUCLEOTIDE SEQUENCE [LARGE SCALE GENOMIC DNA]</scope>
    <source>
        <strain evidence="2 3">NBRC 110016</strain>
    </source>
</reference>
<evidence type="ECO:0000256" key="1">
    <source>
        <dbReference type="SAM" id="MobiDB-lite"/>
    </source>
</evidence>
<sequence length="377" mass="42697">MTSKVTFIHCGAFFLVSITNSSGTPQRSTKRLSENGRSAATSSVRLAPKQSLVADQTSTQRAIEYLLALKGENADKLLADAGLKPRGTKVQAYDRLRSGVASGKISLEQIQQWLEEVEGWGNHQIHLFDVTDAVCDRLSSKRKAVSLLSKLHLGHLLDAERPLWPEQEPAIFRISFQESKLRVGWAQERIWKRREESEDYQDGDLWFNAYRIQHRRCFHYFELDTVTGKSSLIMSKLPSGDKYSDLKEKLLGDLDPIVSINGLQIVDLRPAVLALESSDKVLRRRLNLITNEQTRIEIISNAIDHDAYDDPSIRKARKQWAGDVAASRGHFFWQITTGEVTRLIGTKLLPRENRFSIEGQCSETEVAYVLQCMRAIS</sequence>
<dbReference type="EMBL" id="BAABRO010000002">
    <property type="protein sequence ID" value="GAA5506175.1"/>
    <property type="molecule type" value="Genomic_DNA"/>
</dbReference>
<keyword evidence="3" id="KW-1185">Reference proteome</keyword>
<organism evidence="2 3">
    <name type="scientific">Novipirellula caenicola</name>
    <dbReference type="NCBI Taxonomy" id="1536901"/>
    <lineage>
        <taxon>Bacteria</taxon>
        <taxon>Pseudomonadati</taxon>
        <taxon>Planctomycetota</taxon>
        <taxon>Planctomycetia</taxon>
        <taxon>Pirellulales</taxon>
        <taxon>Pirellulaceae</taxon>
        <taxon>Novipirellula</taxon>
    </lineage>
</organism>
<accession>A0ABP9VLU8</accession>
<proteinExistence type="predicted"/>
<feature type="region of interest" description="Disordered" evidence="1">
    <location>
        <begin position="21"/>
        <end position="40"/>
    </location>
</feature>
<dbReference type="Proteomes" id="UP001416858">
    <property type="component" value="Unassembled WGS sequence"/>
</dbReference>
<gene>
    <name evidence="2" type="ORF">Rcae01_01627</name>
</gene>
<comment type="caution">
    <text evidence="2">The sequence shown here is derived from an EMBL/GenBank/DDBJ whole genome shotgun (WGS) entry which is preliminary data.</text>
</comment>
<protein>
    <recommendedName>
        <fullName evidence="4">SAP domain protein</fullName>
    </recommendedName>
</protein>
<name>A0ABP9VLU8_9BACT</name>
<evidence type="ECO:0000313" key="2">
    <source>
        <dbReference type="EMBL" id="GAA5506175.1"/>
    </source>
</evidence>